<evidence type="ECO:0000313" key="10">
    <source>
        <dbReference type="Proteomes" id="UP000193804"/>
    </source>
</evidence>
<keyword evidence="4 6" id="KW-1133">Transmembrane helix</keyword>
<dbReference type="PANTHER" id="PTHR30287:SF1">
    <property type="entry name" value="INNER MEMBRANE PROTEIN"/>
    <property type="match status" value="1"/>
</dbReference>
<feature type="transmembrane region" description="Helical" evidence="6">
    <location>
        <begin position="258"/>
        <end position="282"/>
    </location>
</feature>
<dbReference type="EMBL" id="FXAW01000002">
    <property type="protein sequence ID" value="SMG20620.1"/>
    <property type="molecule type" value="Genomic_DNA"/>
</dbReference>
<dbReference type="RefSeq" id="WP_085516087.1">
    <property type="nucleotide sequence ID" value="NZ_FXAW01000002.1"/>
</dbReference>
<feature type="transmembrane region" description="Helical" evidence="6">
    <location>
        <begin position="21"/>
        <end position="42"/>
    </location>
</feature>
<feature type="transmembrane region" description="Helical" evidence="6">
    <location>
        <begin position="421"/>
        <end position="443"/>
    </location>
</feature>
<evidence type="ECO:0000256" key="3">
    <source>
        <dbReference type="ARBA" id="ARBA00022692"/>
    </source>
</evidence>
<keyword evidence="10" id="KW-1185">Reference proteome</keyword>
<evidence type="ECO:0000313" key="9">
    <source>
        <dbReference type="EMBL" id="SMG20620.1"/>
    </source>
</evidence>
<feature type="transmembrane region" description="Helical" evidence="6">
    <location>
        <begin position="803"/>
        <end position="822"/>
    </location>
</feature>
<evidence type="ECO:0000256" key="6">
    <source>
        <dbReference type="SAM" id="Phobius"/>
    </source>
</evidence>
<gene>
    <name evidence="9" type="ORF">SAMN05661096_01112</name>
</gene>
<comment type="subcellular location">
    <subcellularLocation>
        <location evidence="1">Cell membrane</location>
        <topology evidence="1">Multi-pass membrane protein</topology>
    </subcellularLocation>
</comment>
<dbReference type="Pfam" id="PF12704">
    <property type="entry name" value="MacB_PCD"/>
    <property type="match status" value="1"/>
</dbReference>
<evidence type="ECO:0000256" key="1">
    <source>
        <dbReference type="ARBA" id="ARBA00004651"/>
    </source>
</evidence>
<dbReference type="InterPro" id="IPR025857">
    <property type="entry name" value="MacB_PCD"/>
</dbReference>
<dbReference type="OrthoDB" id="9775544at2"/>
<feature type="transmembrane region" description="Helical" evidence="6">
    <location>
        <begin position="352"/>
        <end position="374"/>
    </location>
</feature>
<reference evidence="10" key="1">
    <citation type="submission" date="2017-04" db="EMBL/GenBank/DDBJ databases">
        <authorList>
            <person name="Varghese N."/>
            <person name="Submissions S."/>
        </authorList>
    </citation>
    <scope>NUCLEOTIDE SEQUENCE [LARGE SCALE GENOMIC DNA]</scope>
    <source>
        <strain evidence="10">DSM 4125</strain>
    </source>
</reference>
<evidence type="ECO:0000256" key="5">
    <source>
        <dbReference type="ARBA" id="ARBA00023136"/>
    </source>
</evidence>
<protein>
    <submittedName>
        <fullName evidence="9">Putative ABC transport system permease protein</fullName>
    </submittedName>
</protein>
<feature type="transmembrane region" description="Helical" evidence="6">
    <location>
        <begin position="768"/>
        <end position="791"/>
    </location>
</feature>
<feature type="transmembrane region" description="Helical" evidence="6">
    <location>
        <begin position="303"/>
        <end position="332"/>
    </location>
</feature>
<keyword evidence="3 6" id="KW-0812">Transmembrane</keyword>
<dbReference type="PANTHER" id="PTHR30287">
    <property type="entry name" value="MEMBRANE COMPONENT OF PREDICTED ABC SUPERFAMILY METABOLITE UPTAKE TRANSPORTER"/>
    <property type="match status" value="1"/>
</dbReference>
<accession>A0A1X7J025</accession>
<dbReference type="STRING" id="1028.SAMN05661096_01112"/>
<keyword evidence="5 6" id="KW-0472">Membrane</keyword>
<feature type="domain" description="ABC3 transporter permease C-terminal" evidence="7">
    <location>
        <begin position="719"/>
        <end position="833"/>
    </location>
</feature>
<dbReference type="GO" id="GO:0005886">
    <property type="term" value="C:plasma membrane"/>
    <property type="evidence" value="ECO:0007669"/>
    <property type="project" value="UniProtKB-SubCell"/>
</dbReference>
<dbReference type="InterPro" id="IPR038766">
    <property type="entry name" value="Membrane_comp_ABC_pdt"/>
</dbReference>
<keyword evidence="2" id="KW-1003">Cell membrane</keyword>
<feature type="transmembrane region" description="Helical" evidence="6">
    <location>
        <begin position="472"/>
        <end position="491"/>
    </location>
</feature>
<evidence type="ECO:0000256" key="4">
    <source>
        <dbReference type="ARBA" id="ARBA00022989"/>
    </source>
</evidence>
<proteinExistence type="predicted"/>
<dbReference type="AlphaFoldDB" id="A0A1X7J025"/>
<sequence>MQNLNWLLKMAWRDSRRNRSRLILFMSSIVLGIAALVAINSFGDNLTQQINSEAKELLGADVELESRSPFPDSLYQFLQDENLQLSEERAFASMVYFPKNGGTRLINVRAVEANYPFYGAIETTPISSAKTYNKNQDALVDQSLMLQFNISPDDSVRIGTTIFSIAGEINKTPGQSAITTTVAPPVFIPFSKLEGTGLMQRGSRINYKLYIKFPDGIDDQKYFNEVLKPRLEKEEIRFDDVEERKEELGDAYSDLTGFLNLTAFIALLLGCIGVASSVQVYVKEKVKSVAILRCLGASSLQGMYIFLIQISIIGFIGSIIGAAIGSSIQYFLPQLFADFLPFEIELSFSLPSFFQGILIGLLASVLFALVPLLQIRKVSPLNVLRSLGWGKTSKASRFVYVLVVLFVFGFSYLQLDSLKEAAVFTVSLLGAALILMGVSRLIIWAVRRFFPNNAPFATRQGLANLYRPNNQTLILVVTIGLGTALITTLMLSQDLLLDKVKLSSSENQPNMVLFDIQSDQVEEVVEITERDSLPVISEVPIVTMKLHSLKGEFVDAIKEDTTAGVRNWVLRREYRVTYRDELIDSETILEGEWDGRVESATDSIFISLDQGLAEDMKVGLGDPLTFNVQGALIQCYVGSIREIDWQRVQTNFLVVFPEGVLEEAPKFHVLLTRYEKVEKSAQYQQKVVSKFPNISIIDLDLILKTVDEVLGKISFVIQFMAFFSIITGVIVLIGAVNISKFQRMQEAVLLRTIGASRKQIVRINFMEYFFLGSIASLTGIIIAILSAWGLAYFSFETVFVPNLWAVLITYIAITGLTVFIGLTNSRSVVNKPPLEILRKEV</sequence>
<organism evidence="9 10">
    <name type="scientific">Marivirga sericea</name>
    <dbReference type="NCBI Taxonomy" id="1028"/>
    <lineage>
        <taxon>Bacteria</taxon>
        <taxon>Pseudomonadati</taxon>
        <taxon>Bacteroidota</taxon>
        <taxon>Cytophagia</taxon>
        <taxon>Cytophagales</taxon>
        <taxon>Marivirgaceae</taxon>
        <taxon>Marivirga</taxon>
    </lineage>
</organism>
<feature type="transmembrane region" description="Helical" evidence="6">
    <location>
        <begin position="715"/>
        <end position="736"/>
    </location>
</feature>
<feature type="domain" description="MacB-like periplasmic core" evidence="8">
    <location>
        <begin position="23"/>
        <end position="220"/>
    </location>
</feature>
<evidence type="ECO:0000259" key="7">
    <source>
        <dbReference type="Pfam" id="PF02687"/>
    </source>
</evidence>
<feature type="transmembrane region" description="Helical" evidence="6">
    <location>
        <begin position="395"/>
        <end position="415"/>
    </location>
</feature>
<name>A0A1X7J025_9BACT</name>
<dbReference type="Proteomes" id="UP000193804">
    <property type="component" value="Unassembled WGS sequence"/>
</dbReference>
<feature type="domain" description="ABC3 transporter permease C-terminal" evidence="7">
    <location>
        <begin position="261"/>
        <end position="380"/>
    </location>
</feature>
<evidence type="ECO:0000259" key="8">
    <source>
        <dbReference type="Pfam" id="PF12704"/>
    </source>
</evidence>
<dbReference type="Pfam" id="PF02687">
    <property type="entry name" value="FtsX"/>
    <property type="match status" value="2"/>
</dbReference>
<evidence type="ECO:0000256" key="2">
    <source>
        <dbReference type="ARBA" id="ARBA00022475"/>
    </source>
</evidence>
<dbReference type="InterPro" id="IPR003838">
    <property type="entry name" value="ABC3_permease_C"/>
</dbReference>